<feature type="non-terminal residue" evidence="11">
    <location>
        <position position="1"/>
    </location>
</feature>
<keyword evidence="3 9" id="KW-0812">Transmembrane</keyword>
<evidence type="ECO:0000256" key="3">
    <source>
        <dbReference type="ARBA" id="ARBA00022692"/>
    </source>
</evidence>
<feature type="coiled-coil region" evidence="8">
    <location>
        <begin position="162"/>
        <end position="196"/>
    </location>
</feature>
<name>A0ABY7FPJ0_MYAAR</name>
<organism evidence="11 12">
    <name type="scientific">Mya arenaria</name>
    <name type="common">Soft-shell clam</name>
    <dbReference type="NCBI Taxonomy" id="6604"/>
    <lineage>
        <taxon>Eukaryota</taxon>
        <taxon>Metazoa</taxon>
        <taxon>Spiralia</taxon>
        <taxon>Lophotrochozoa</taxon>
        <taxon>Mollusca</taxon>
        <taxon>Bivalvia</taxon>
        <taxon>Autobranchia</taxon>
        <taxon>Heteroconchia</taxon>
        <taxon>Euheterodonta</taxon>
        <taxon>Imparidentia</taxon>
        <taxon>Neoheterodontei</taxon>
        <taxon>Myida</taxon>
        <taxon>Myoidea</taxon>
        <taxon>Myidae</taxon>
        <taxon>Mya</taxon>
    </lineage>
</organism>
<dbReference type="Proteomes" id="UP001164746">
    <property type="component" value="Chromosome 13"/>
</dbReference>
<keyword evidence="4 9" id="KW-1133">Transmembrane helix</keyword>
<dbReference type="PRINTS" id="PR01097">
    <property type="entry name" value="TRNSRECEPTRP"/>
</dbReference>
<dbReference type="InterPro" id="IPR050927">
    <property type="entry name" value="TRPM"/>
</dbReference>
<evidence type="ECO:0000256" key="2">
    <source>
        <dbReference type="ARBA" id="ARBA00022448"/>
    </source>
</evidence>
<evidence type="ECO:0000256" key="1">
    <source>
        <dbReference type="ARBA" id="ARBA00004141"/>
    </source>
</evidence>
<evidence type="ECO:0000256" key="5">
    <source>
        <dbReference type="ARBA" id="ARBA00023065"/>
    </source>
</evidence>
<evidence type="ECO:0000256" key="6">
    <source>
        <dbReference type="ARBA" id="ARBA00023136"/>
    </source>
</evidence>
<dbReference type="PANTHER" id="PTHR13800">
    <property type="entry name" value="TRANSIENT RECEPTOR POTENTIAL CATION CHANNEL, SUBFAMILY M, MEMBER 6"/>
    <property type="match status" value="1"/>
</dbReference>
<dbReference type="PANTHER" id="PTHR13800:SF12">
    <property type="entry name" value="TRANSIENT RECEPTOR POTENTIAL CATION CHANNEL SUBFAMILY M MEMBER-LIKE 2"/>
    <property type="match status" value="1"/>
</dbReference>
<evidence type="ECO:0000256" key="8">
    <source>
        <dbReference type="SAM" id="Coils"/>
    </source>
</evidence>
<comment type="subcellular location">
    <subcellularLocation>
        <location evidence="1">Membrane</location>
        <topology evidence="1">Multi-pass membrane protein</topology>
    </subcellularLocation>
</comment>
<evidence type="ECO:0000256" key="9">
    <source>
        <dbReference type="SAM" id="Phobius"/>
    </source>
</evidence>
<dbReference type="EMBL" id="CP111024">
    <property type="protein sequence ID" value="WAR22947.1"/>
    <property type="molecule type" value="Genomic_DNA"/>
</dbReference>
<dbReference type="InterPro" id="IPR002153">
    <property type="entry name" value="TRPC_channel"/>
</dbReference>
<feature type="transmembrane region" description="Helical" evidence="9">
    <location>
        <begin position="25"/>
        <end position="52"/>
    </location>
</feature>
<dbReference type="Pfam" id="PF00520">
    <property type="entry name" value="Ion_trans"/>
    <property type="match status" value="1"/>
</dbReference>
<feature type="non-terminal residue" evidence="11">
    <location>
        <position position="225"/>
    </location>
</feature>
<reference evidence="11" key="1">
    <citation type="submission" date="2022-11" db="EMBL/GenBank/DDBJ databases">
        <title>Centuries of genome instability and evolution in soft-shell clam transmissible cancer (bioRxiv).</title>
        <authorList>
            <person name="Hart S.F.M."/>
            <person name="Yonemitsu M.A."/>
            <person name="Giersch R.M."/>
            <person name="Beal B.F."/>
            <person name="Arriagada G."/>
            <person name="Davis B.W."/>
            <person name="Ostrander E.A."/>
            <person name="Goff S.P."/>
            <person name="Metzger M.J."/>
        </authorList>
    </citation>
    <scope>NUCLEOTIDE SEQUENCE</scope>
    <source>
        <strain evidence="11">MELC-2E11</strain>
        <tissue evidence="11">Siphon/mantle</tissue>
    </source>
</reference>
<feature type="domain" description="Ion transport" evidence="10">
    <location>
        <begin position="23"/>
        <end position="61"/>
    </location>
</feature>
<evidence type="ECO:0000313" key="12">
    <source>
        <dbReference type="Proteomes" id="UP001164746"/>
    </source>
</evidence>
<keyword evidence="2" id="KW-0813">Transport</keyword>
<gene>
    <name evidence="11" type="ORF">MAR_036616</name>
</gene>
<dbReference type="InterPro" id="IPR005821">
    <property type="entry name" value="Ion_trans_dom"/>
</dbReference>
<protein>
    <submittedName>
        <fullName evidence="11">TRPM3-like protein</fullName>
    </submittedName>
</protein>
<proteinExistence type="predicted"/>
<evidence type="ECO:0000256" key="4">
    <source>
        <dbReference type="ARBA" id="ARBA00022989"/>
    </source>
</evidence>
<evidence type="ECO:0000256" key="7">
    <source>
        <dbReference type="ARBA" id="ARBA00023303"/>
    </source>
</evidence>
<evidence type="ECO:0000259" key="10">
    <source>
        <dbReference type="Pfam" id="PF00520"/>
    </source>
</evidence>
<evidence type="ECO:0000313" key="11">
    <source>
        <dbReference type="EMBL" id="WAR22947.1"/>
    </source>
</evidence>
<keyword evidence="6 9" id="KW-0472">Membrane</keyword>
<accession>A0ABY7FPJ0</accession>
<sequence length="225" mass="25999">YDCADDKALWIDGGQPRCPTELGKIVVPILLGIYMIIANVLLLNLLIAMFSYTFSSVQDKSDIHWCYQRCLLVEEFGNKPFLVPPLNVLYHVTLLLKYLFKMIQCKNHYEWDKHKHDSRQTSRWESMIVNAYQQQTLQQKDDSTQSRVNQTNTTLEEVLLSVKELKQHSQAAAQEIKDMKAKMSRLVTSNANANERTEMCGHELTSCYPGTSIAQIWVPDGKRKW</sequence>
<keyword evidence="7" id="KW-0407">Ion channel</keyword>
<keyword evidence="5" id="KW-0406">Ion transport</keyword>
<keyword evidence="12" id="KW-1185">Reference proteome</keyword>
<keyword evidence="8" id="KW-0175">Coiled coil</keyword>